<comment type="caution">
    <text evidence="1">The sequence shown here is derived from an EMBL/GenBank/DDBJ whole genome shotgun (WGS) entry which is preliminary data.</text>
</comment>
<sequence length="39" mass="4598">IQMSLTNSSNEEQIRILVLNEGEHKSEELYRLKKGLHLF</sequence>
<organism evidence="1 2">
    <name type="scientific">Rotaria socialis</name>
    <dbReference type="NCBI Taxonomy" id="392032"/>
    <lineage>
        <taxon>Eukaryota</taxon>
        <taxon>Metazoa</taxon>
        <taxon>Spiralia</taxon>
        <taxon>Gnathifera</taxon>
        <taxon>Rotifera</taxon>
        <taxon>Eurotatoria</taxon>
        <taxon>Bdelloidea</taxon>
        <taxon>Philodinida</taxon>
        <taxon>Philodinidae</taxon>
        <taxon>Rotaria</taxon>
    </lineage>
</organism>
<dbReference type="Proteomes" id="UP000663848">
    <property type="component" value="Unassembled WGS sequence"/>
</dbReference>
<dbReference type="AlphaFoldDB" id="A0A822CQN6"/>
<protein>
    <submittedName>
        <fullName evidence="1">Uncharacterized protein</fullName>
    </submittedName>
</protein>
<accession>A0A822CQN6</accession>
<evidence type="ECO:0000313" key="1">
    <source>
        <dbReference type="EMBL" id="CAF5049301.1"/>
    </source>
</evidence>
<feature type="non-terminal residue" evidence="1">
    <location>
        <position position="1"/>
    </location>
</feature>
<dbReference type="EMBL" id="CAJOBR010050385">
    <property type="protein sequence ID" value="CAF5049301.1"/>
    <property type="molecule type" value="Genomic_DNA"/>
</dbReference>
<proteinExistence type="predicted"/>
<gene>
    <name evidence="1" type="ORF">QYT958_LOCUS41942</name>
</gene>
<evidence type="ECO:0000313" key="2">
    <source>
        <dbReference type="Proteomes" id="UP000663848"/>
    </source>
</evidence>
<reference evidence="1" key="1">
    <citation type="submission" date="2021-02" db="EMBL/GenBank/DDBJ databases">
        <authorList>
            <person name="Nowell W R."/>
        </authorList>
    </citation>
    <scope>NUCLEOTIDE SEQUENCE</scope>
</reference>
<name>A0A822CQN6_9BILA</name>